<reference evidence="2" key="2">
    <citation type="submission" date="2021-08" db="EMBL/GenBank/DDBJ databases">
        <authorList>
            <person name="Tani A."/>
            <person name="Ola A."/>
            <person name="Ogura Y."/>
            <person name="Katsura K."/>
            <person name="Hayashi T."/>
        </authorList>
    </citation>
    <scope>NUCLEOTIDE SEQUENCE</scope>
    <source>
        <strain evidence="2">NBRC 15686</strain>
    </source>
</reference>
<name>A0ABQ4UQB9_9HYPH</name>
<evidence type="ECO:0000313" key="2">
    <source>
        <dbReference type="EMBL" id="GJE67970.1"/>
    </source>
</evidence>
<feature type="compositionally biased region" description="Gly residues" evidence="1">
    <location>
        <begin position="146"/>
        <end position="155"/>
    </location>
</feature>
<feature type="region of interest" description="Disordered" evidence="1">
    <location>
        <begin position="129"/>
        <end position="176"/>
    </location>
</feature>
<proteinExistence type="predicted"/>
<protein>
    <recommendedName>
        <fullName evidence="4">DUF669 domain-containing protein</fullName>
    </recommendedName>
</protein>
<evidence type="ECO:0000313" key="3">
    <source>
        <dbReference type="Proteomes" id="UP001055039"/>
    </source>
</evidence>
<dbReference type="RefSeq" id="WP_238228849.1">
    <property type="nucleotide sequence ID" value="NZ_BAAADH010000054.1"/>
</dbReference>
<sequence>MAQLGESIDVDNIVPERGDFEPLPAGPYMVQVIDSDVVETKAGTGLILKLTMEVMDGPHANRKIWANINFKNPNATAQRIAQEAIKQICDAVGFAGQLTDSEVLHYKPLRAQLTIRKDAEYGDRNEVKRYSSLNGNAPPAGKPAPSGGGQSGGGQAQQSKPSGGGGTGRPWGNRAA</sequence>
<dbReference type="InterPro" id="IPR007731">
    <property type="entry name" value="DUF669"/>
</dbReference>
<dbReference type="Proteomes" id="UP001055039">
    <property type="component" value="Unassembled WGS sequence"/>
</dbReference>
<comment type="caution">
    <text evidence="2">The sequence shown here is derived from an EMBL/GenBank/DDBJ whole genome shotgun (WGS) entry which is preliminary data.</text>
</comment>
<gene>
    <name evidence="2" type="ORF">LNAOJCKE_5206</name>
</gene>
<dbReference type="Pfam" id="PF05037">
    <property type="entry name" value="DUF669"/>
    <property type="match status" value="1"/>
</dbReference>
<dbReference type="EMBL" id="BPRC01000038">
    <property type="protein sequence ID" value="GJE67970.1"/>
    <property type="molecule type" value="Genomic_DNA"/>
</dbReference>
<reference evidence="2" key="1">
    <citation type="journal article" date="2021" name="Front. Microbiol.">
        <title>Comprehensive Comparative Genomics and Phenotyping of Methylobacterium Species.</title>
        <authorList>
            <person name="Alessa O."/>
            <person name="Ogura Y."/>
            <person name="Fujitani Y."/>
            <person name="Takami H."/>
            <person name="Hayashi T."/>
            <person name="Sahin N."/>
            <person name="Tani A."/>
        </authorList>
    </citation>
    <scope>NUCLEOTIDE SEQUENCE</scope>
    <source>
        <strain evidence="2">NBRC 15686</strain>
    </source>
</reference>
<evidence type="ECO:0008006" key="4">
    <source>
        <dbReference type="Google" id="ProtNLM"/>
    </source>
</evidence>
<organism evidence="2 3">
    <name type="scientific">Methylorubrum aminovorans</name>
    <dbReference type="NCBI Taxonomy" id="269069"/>
    <lineage>
        <taxon>Bacteria</taxon>
        <taxon>Pseudomonadati</taxon>
        <taxon>Pseudomonadota</taxon>
        <taxon>Alphaproteobacteria</taxon>
        <taxon>Hyphomicrobiales</taxon>
        <taxon>Methylobacteriaceae</taxon>
        <taxon>Methylorubrum</taxon>
    </lineage>
</organism>
<keyword evidence="3" id="KW-1185">Reference proteome</keyword>
<accession>A0ABQ4UQB9</accession>
<evidence type="ECO:0000256" key="1">
    <source>
        <dbReference type="SAM" id="MobiDB-lite"/>
    </source>
</evidence>